<dbReference type="InterPro" id="IPR045012">
    <property type="entry name" value="NLP"/>
</dbReference>
<sequence length="976" mass="110871">MMSKPCEGYGDKYSLDEFKHLLNNNGADMSTLEIKYGGWIFGNNNATIVHEKIKLILNEIRSNRCRYSFLVQFWAPKVVPGGSCCLTTSYQPFALSGDGLYKGLCWWRKTCMEHVYYVGEGANEEEVGPPGRVFRNWHPESSPDLRLYSITEHPLRDQAVGCGLKGYMALPVFDLSRAQCLGVLELLVLDCFYGCSGDNFRLLEAAVKRVDLRSTHVKDYKNFVYKKPVPEEIGEMLELAIDAIPQLHLAQVWMPCQQCGDTMSCMERVDFINSADMKFGSSKFCDGMMLNFLKASEFQRILSKTVVVGRATDKSCFFRSLCDVSICEYPLAHYAQQARLSSCFTICLQSTCDVNDLFIVEFFLQSHSREEAYPFSTLQLLLQIMKKKLTSFKITSEEEQLKELSIGLCMKNCPASFESNRKHCMDHQYFVDDGAKEEELGPLGRVFRNRCTESTPNFRLYSTEEFPHRDYAIQCGLRTYLALPIFNLHKSECLGVLEWIDFEDAKKEEPHTRLIRNALEVANLESPYFRETQNINQNSALHELAEMLRKVIEISQLSFVAQVWVPGSQCTDTNKNLACVKLELVESCHAYGGDWFMCKSHKVETGKGITGILLSSENKSCFFPNLCHFSITEEPQAHLLQVARFNVCFAICLQSSYTSNNLYILQFLLGQASRKYEHLCSFLSFLLRMMKETLKSFRVASGKQLGEELVVEVISLDKNDEFTSFELHQPDVLPVRFVVTQYVDKEPRCQHSTSQLVHDTPNRYDSSVLVPEAEPDDAASTDSEGGVMVIAKKTKGERKTTSFEIRYEDLELHFGKRLEDVAKELGADGVVLIKAKFGEDNVKVQLLLSSGIEKLKEEVGKRFNLMNRSFKLYYFDEDEWFLLACDDDLQLCMKTSAASGRTPIQILGAKEEEVGPPGRVFKNGYPESSPNLRLYSTKEHPLRDLTASCGLRRHVALPVSGVLEFLILDDGISRII</sequence>
<dbReference type="EMBL" id="JACGWM010000003">
    <property type="protein sequence ID" value="KAL0382816.1"/>
    <property type="molecule type" value="Genomic_DNA"/>
</dbReference>
<comment type="caution">
    <text evidence="2">The sequence shown here is derived from an EMBL/GenBank/DDBJ whole genome shotgun (WGS) entry which is preliminary data.</text>
</comment>
<feature type="domain" description="PB1" evidence="1">
    <location>
        <begin position="830"/>
        <end position="911"/>
    </location>
</feature>
<dbReference type="AlphaFoldDB" id="A0AAW2RTJ9"/>
<dbReference type="Pfam" id="PF22922">
    <property type="entry name" value="GAF_NLP"/>
    <property type="match status" value="2"/>
</dbReference>
<dbReference type="GO" id="GO:0003700">
    <property type="term" value="F:DNA-binding transcription factor activity"/>
    <property type="evidence" value="ECO:0007669"/>
    <property type="project" value="InterPro"/>
</dbReference>
<dbReference type="SMART" id="SM00666">
    <property type="entry name" value="PB1"/>
    <property type="match status" value="1"/>
</dbReference>
<dbReference type="SUPFAM" id="SSF54277">
    <property type="entry name" value="CAD &amp; PB1 domains"/>
    <property type="match status" value="1"/>
</dbReference>
<dbReference type="InterPro" id="IPR055081">
    <property type="entry name" value="NLP1-9_GAF"/>
</dbReference>
<dbReference type="PANTHER" id="PTHR32002:SF62">
    <property type="entry name" value="PROTEIN NLP6-LIKE ISOFORM X1"/>
    <property type="match status" value="1"/>
</dbReference>
<dbReference type="InterPro" id="IPR000270">
    <property type="entry name" value="PB1_dom"/>
</dbReference>
<accession>A0AAW2RTJ9</accession>
<reference evidence="2" key="2">
    <citation type="journal article" date="2024" name="Plant">
        <title>Genomic evolution and insights into agronomic trait innovations of Sesamum species.</title>
        <authorList>
            <person name="Miao H."/>
            <person name="Wang L."/>
            <person name="Qu L."/>
            <person name="Liu H."/>
            <person name="Sun Y."/>
            <person name="Le M."/>
            <person name="Wang Q."/>
            <person name="Wei S."/>
            <person name="Zheng Y."/>
            <person name="Lin W."/>
            <person name="Duan Y."/>
            <person name="Cao H."/>
            <person name="Xiong S."/>
            <person name="Wang X."/>
            <person name="Wei L."/>
            <person name="Li C."/>
            <person name="Ma Q."/>
            <person name="Ju M."/>
            <person name="Zhao R."/>
            <person name="Li G."/>
            <person name="Mu C."/>
            <person name="Tian Q."/>
            <person name="Mei H."/>
            <person name="Zhang T."/>
            <person name="Gao T."/>
            <person name="Zhang H."/>
        </authorList>
    </citation>
    <scope>NUCLEOTIDE SEQUENCE</scope>
    <source>
        <strain evidence="2">KEN8</strain>
    </source>
</reference>
<dbReference type="InterPro" id="IPR053793">
    <property type="entry name" value="PB1-like"/>
</dbReference>
<proteinExistence type="predicted"/>
<evidence type="ECO:0000313" key="2">
    <source>
        <dbReference type="EMBL" id="KAL0382816.1"/>
    </source>
</evidence>
<dbReference type="Pfam" id="PF00564">
    <property type="entry name" value="PB1"/>
    <property type="match status" value="1"/>
</dbReference>
<dbReference type="PANTHER" id="PTHR32002">
    <property type="entry name" value="PROTEIN NLP8"/>
    <property type="match status" value="1"/>
</dbReference>
<protein>
    <submittedName>
        <fullName evidence="2">Protein NLP7</fullName>
    </submittedName>
</protein>
<organism evidence="2">
    <name type="scientific">Sesamum calycinum</name>
    <dbReference type="NCBI Taxonomy" id="2727403"/>
    <lineage>
        <taxon>Eukaryota</taxon>
        <taxon>Viridiplantae</taxon>
        <taxon>Streptophyta</taxon>
        <taxon>Embryophyta</taxon>
        <taxon>Tracheophyta</taxon>
        <taxon>Spermatophyta</taxon>
        <taxon>Magnoliopsida</taxon>
        <taxon>eudicotyledons</taxon>
        <taxon>Gunneridae</taxon>
        <taxon>Pentapetalae</taxon>
        <taxon>asterids</taxon>
        <taxon>lamiids</taxon>
        <taxon>Lamiales</taxon>
        <taxon>Pedaliaceae</taxon>
        <taxon>Sesamum</taxon>
    </lineage>
</organism>
<name>A0AAW2RTJ9_9LAMI</name>
<evidence type="ECO:0000259" key="1">
    <source>
        <dbReference type="PROSITE" id="PS51745"/>
    </source>
</evidence>
<reference evidence="2" key="1">
    <citation type="submission" date="2020-06" db="EMBL/GenBank/DDBJ databases">
        <authorList>
            <person name="Li T."/>
            <person name="Hu X."/>
            <person name="Zhang T."/>
            <person name="Song X."/>
            <person name="Zhang H."/>
            <person name="Dai N."/>
            <person name="Sheng W."/>
            <person name="Hou X."/>
            <person name="Wei L."/>
        </authorList>
    </citation>
    <scope>NUCLEOTIDE SEQUENCE</scope>
    <source>
        <strain evidence="2">KEN8</strain>
        <tissue evidence="2">Leaf</tissue>
    </source>
</reference>
<dbReference type="Gene3D" id="3.10.20.90">
    <property type="entry name" value="Phosphatidylinositol 3-kinase Catalytic Subunit, Chain A, domain 1"/>
    <property type="match status" value="1"/>
</dbReference>
<gene>
    <name evidence="2" type="ORF">Scaly_0568900</name>
</gene>
<dbReference type="PROSITE" id="PS51745">
    <property type="entry name" value="PB1"/>
    <property type="match status" value="1"/>
</dbReference>